<organism evidence="1 2">
    <name type="scientific">Streptomyces tirandamycinicus</name>
    <dbReference type="NCBI Taxonomy" id="2174846"/>
    <lineage>
        <taxon>Bacteria</taxon>
        <taxon>Bacillati</taxon>
        <taxon>Actinomycetota</taxon>
        <taxon>Actinomycetes</taxon>
        <taxon>Kitasatosporales</taxon>
        <taxon>Streptomycetaceae</taxon>
        <taxon>Streptomyces</taxon>
    </lineage>
</organism>
<evidence type="ECO:0000313" key="2">
    <source>
        <dbReference type="Proteomes" id="UP000244900"/>
    </source>
</evidence>
<dbReference type="Proteomes" id="UP000244900">
    <property type="component" value="Chromosome"/>
</dbReference>
<dbReference type="EMBL" id="CP029188">
    <property type="protein sequence ID" value="AWI31264.1"/>
    <property type="molecule type" value="Genomic_DNA"/>
</dbReference>
<evidence type="ECO:0000313" key="1">
    <source>
        <dbReference type="EMBL" id="AWI31264.1"/>
    </source>
</evidence>
<keyword evidence="2" id="KW-1185">Reference proteome</keyword>
<sequence>MNHCTNATVLERILDSDPRAHGHAEALAAGHRAGEHPAAHVHYDLPGAAFIVVAPQGGASA</sequence>
<gene>
    <name evidence="1" type="ORF">DDW44_22640</name>
</gene>
<dbReference type="RefSeq" id="WP_108907539.1">
    <property type="nucleotide sequence ID" value="NZ_CP029188.1"/>
</dbReference>
<dbReference type="KEGG" id="stir:DDW44_22640"/>
<protein>
    <recommendedName>
        <fullName evidence="3">AraC family transcriptional regulator</fullName>
    </recommendedName>
</protein>
<reference evidence="1 2" key="1">
    <citation type="submission" date="2018-05" db="EMBL/GenBank/DDBJ databases">
        <title>Complete genome sequence of sponge-derived Streptomyces sp. HNM0039.</title>
        <authorList>
            <person name="Huang X."/>
            <person name="Zhou S."/>
        </authorList>
    </citation>
    <scope>NUCLEOTIDE SEQUENCE [LARGE SCALE GENOMIC DNA]</scope>
    <source>
        <strain evidence="1 2">HNM0039</strain>
    </source>
</reference>
<accession>A0A2S1SXV5</accession>
<dbReference type="AlphaFoldDB" id="A0A2S1SXV5"/>
<name>A0A2S1SXV5_9ACTN</name>
<proteinExistence type="predicted"/>
<evidence type="ECO:0008006" key="3">
    <source>
        <dbReference type="Google" id="ProtNLM"/>
    </source>
</evidence>